<dbReference type="Gene3D" id="2.60.120.260">
    <property type="entry name" value="Galactose-binding domain-like"/>
    <property type="match status" value="1"/>
</dbReference>
<dbReference type="Gene3D" id="3.20.20.70">
    <property type="entry name" value="Aldolase class I"/>
    <property type="match status" value="1"/>
</dbReference>
<comment type="similarity">
    <text evidence="2 7">Belongs to the glycosyl hydrolase 27 family.</text>
</comment>
<evidence type="ECO:0000256" key="8">
    <source>
        <dbReference type="SAM" id="SignalP"/>
    </source>
</evidence>
<dbReference type="InterPro" id="IPR013780">
    <property type="entry name" value="Glyco_hydro_b"/>
</dbReference>
<keyword evidence="7" id="KW-1015">Disulfide bond</keyword>
<evidence type="ECO:0000256" key="1">
    <source>
        <dbReference type="ARBA" id="ARBA00001255"/>
    </source>
</evidence>
<dbReference type="EC" id="3.2.1.22" evidence="3 7"/>
<name>A0A139IA80_9PEZI</name>
<evidence type="ECO:0000256" key="6">
    <source>
        <dbReference type="ARBA" id="ARBA00023295"/>
    </source>
</evidence>
<keyword evidence="6 7" id="KW-0326">Glycosidase</keyword>
<dbReference type="SUPFAM" id="SSF51445">
    <property type="entry name" value="(Trans)glycosidases"/>
    <property type="match status" value="1"/>
</dbReference>
<dbReference type="InterPro" id="IPR013785">
    <property type="entry name" value="Aldolase_TIM"/>
</dbReference>
<dbReference type="GO" id="GO:0030246">
    <property type="term" value="F:carbohydrate binding"/>
    <property type="evidence" value="ECO:0007669"/>
    <property type="project" value="InterPro"/>
</dbReference>
<dbReference type="Gene3D" id="2.60.40.1180">
    <property type="entry name" value="Golgi alpha-mannosidase II"/>
    <property type="match status" value="1"/>
</dbReference>
<dbReference type="InterPro" id="IPR005084">
    <property type="entry name" value="CBM6"/>
</dbReference>
<dbReference type="CDD" id="cd04081">
    <property type="entry name" value="CBM35_galactosidase-like"/>
    <property type="match status" value="1"/>
</dbReference>
<reference evidence="10 11" key="1">
    <citation type="submission" date="2015-07" db="EMBL/GenBank/DDBJ databases">
        <title>Comparative genomics of the Sigatoka disease complex on banana suggests a link between parallel evolutionary changes in Pseudocercospora fijiensis and Pseudocercospora eumusae and increased virulence on the banana host.</title>
        <authorList>
            <person name="Chang T.-C."/>
            <person name="Salvucci A."/>
            <person name="Crous P.W."/>
            <person name="Stergiopoulos I."/>
        </authorList>
    </citation>
    <scope>NUCLEOTIDE SEQUENCE [LARGE SCALE GENOMIC DNA]</scope>
    <source>
        <strain evidence="10 11">CBS 116634</strain>
    </source>
</reference>
<feature type="domain" description="CBM6" evidence="9">
    <location>
        <begin position="413"/>
        <end position="551"/>
    </location>
</feature>
<keyword evidence="4 8" id="KW-0732">Signal</keyword>
<dbReference type="PROSITE" id="PS51175">
    <property type="entry name" value="CBM6"/>
    <property type="match status" value="1"/>
</dbReference>
<evidence type="ECO:0000256" key="4">
    <source>
        <dbReference type="ARBA" id="ARBA00022729"/>
    </source>
</evidence>
<organism evidence="10 11">
    <name type="scientific">Pseudocercospora musae</name>
    <dbReference type="NCBI Taxonomy" id="113226"/>
    <lineage>
        <taxon>Eukaryota</taxon>
        <taxon>Fungi</taxon>
        <taxon>Dikarya</taxon>
        <taxon>Ascomycota</taxon>
        <taxon>Pezizomycotina</taxon>
        <taxon>Dothideomycetes</taxon>
        <taxon>Dothideomycetidae</taxon>
        <taxon>Mycosphaerellales</taxon>
        <taxon>Mycosphaerellaceae</taxon>
        <taxon>Pseudocercospora</taxon>
    </lineage>
</organism>
<dbReference type="PRINTS" id="PR00740">
    <property type="entry name" value="GLHYDRLASE27"/>
</dbReference>
<comment type="catalytic activity">
    <reaction evidence="1 7">
        <text>Hydrolysis of terminal, non-reducing alpha-D-galactose residues in alpha-D-galactosides, including galactose oligosaccharides, galactomannans and galactolipids.</text>
        <dbReference type="EC" id="3.2.1.22"/>
    </reaction>
</comment>
<feature type="chain" id="PRO_5007297292" description="Alpha-galactosidase" evidence="8">
    <location>
        <begin position="19"/>
        <end position="552"/>
    </location>
</feature>
<evidence type="ECO:0000313" key="10">
    <source>
        <dbReference type="EMBL" id="KXT11633.1"/>
    </source>
</evidence>
<dbReference type="STRING" id="113226.A0A139IA80"/>
<dbReference type="EMBL" id="LFZO01000188">
    <property type="protein sequence ID" value="KXT11633.1"/>
    <property type="molecule type" value="Genomic_DNA"/>
</dbReference>
<dbReference type="PANTHER" id="PTHR11452:SF75">
    <property type="entry name" value="ALPHA-GALACTOSIDASE MEL1"/>
    <property type="match status" value="1"/>
</dbReference>
<evidence type="ECO:0000313" key="11">
    <source>
        <dbReference type="Proteomes" id="UP000073492"/>
    </source>
</evidence>
<evidence type="ECO:0000256" key="2">
    <source>
        <dbReference type="ARBA" id="ARBA00009743"/>
    </source>
</evidence>
<feature type="signal peptide" evidence="8">
    <location>
        <begin position="1"/>
        <end position="18"/>
    </location>
</feature>
<keyword evidence="11" id="KW-1185">Reference proteome</keyword>
<dbReference type="CDD" id="cd14792">
    <property type="entry name" value="GH27"/>
    <property type="match status" value="1"/>
</dbReference>
<dbReference type="InterPro" id="IPR017853">
    <property type="entry name" value="GH"/>
</dbReference>
<dbReference type="Pfam" id="PF16499">
    <property type="entry name" value="Melibiase_2"/>
    <property type="match status" value="1"/>
</dbReference>
<dbReference type="GO" id="GO:0004557">
    <property type="term" value="F:alpha-galactosidase activity"/>
    <property type="evidence" value="ECO:0007669"/>
    <property type="project" value="UniProtKB-EC"/>
</dbReference>
<dbReference type="Pfam" id="PF17801">
    <property type="entry name" value="Melibiase_C"/>
    <property type="match status" value="1"/>
</dbReference>
<sequence length="552" mass="59000">MAFLTFAASLLLAGAAHALDNGFGRTPVMGFNTYNDVGCSPNQSYVQNTINALSSKGFGGLGYKYFQLDCGWQGFQRQSNGSITYDASVFPDGMAPLSKLAISKGFQWSMYTGQGQYSCDTKTPLRPGSLNYEEQDALMFAAWNTAYIKIDNCYVDGGSPEQDGPKDPRTDFPSRYQVISSAVQNVGIKGILVCQWGIPYQSPSGLQDPSAWTSALSTSYRVSDDIAQGWTNVMRIMNEVIHVNLRGLSGPGHFADMDLLEVGNAGMTADEQASHFAIWTYFKSALMVSTAVPAMSTATQNILQNKDLIAINQDSLGEPVKLVQRYTNDRDIYAGSLANGDWAVLLLDQSNTVRSLSINFTDLGIASATVKNLWTGRTTTGQTSYTAQVNPHGSLPLRLSNIQTATTAAPKLTWIEAESGTLAGGAFVQSCSGCSGSSKAVNIGTGGGSLTLSDIRTSQATQNVRFDYIDCEIGYTADQGPNVRGASISVNGGPGQSVLFPLTGYNWDQDVTKNHLVRLSGFSTTGTNTIKINGLSGSTTYAPDFDRVGVVA</sequence>
<proteinExistence type="inferred from homology"/>
<dbReference type="OrthoDB" id="5795902at2759"/>
<evidence type="ECO:0000256" key="5">
    <source>
        <dbReference type="ARBA" id="ARBA00022801"/>
    </source>
</evidence>
<dbReference type="PANTHER" id="PTHR11452">
    <property type="entry name" value="ALPHA-GALACTOSIDASE/ALPHA-N-ACETYLGALACTOSAMINIDASE"/>
    <property type="match status" value="1"/>
</dbReference>
<dbReference type="AlphaFoldDB" id="A0A139IA80"/>
<evidence type="ECO:0000256" key="3">
    <source>
        <dbReference type="ARBA" id="ARBA00012755"/>
    </source>
</evidence>
<accession>A0A139IA80</accession>
<evidence type="ECO:0000256" key="7">
    <source>
        <dbReference type="RuleBase" id="RU361168"/>
    </source>
</evidence>
<evidence type="ECO:0000259" key="9">
    <source>
        <dbReference type="PROSITE" id="PS51175"/>
    </source>
</evidence>
<dbReference type="Proteomes" id="UP000073492">
    <property type="component" value="Unassembled WGS sequence"/>
</dbReference>
<keyword evidence="5 7" id="KW-0378">Hydrolase</keyword>
<dbReference type="InterPro" id="IPR041233">
    <property type="entry name" value="Melibiase_C"/>
</dbReference>
<gene>
    <name evidence="10" type="ORF">AC579_53</name>
</gene>
<dbReference type="InterPro" id="IPR002241">
    <property type="entry name" value="Glyco_hydro_27"/>
</dbReference>
<dbReference type="SUPFAM" id="SSF51011">
    <property type="entry name" value="Glycosyl hydrolase domain"/>
    <property type="match status" value="1"/>
</dbReference>
<comment type="caution">
    <text evidence="10">The sequence shown here is derived from an EMBL/GenBank/DDBJ whole genome shotgun (WGS) entry which is preliminary data.</text>
</comment>
<protein>
    <recommendedName>
        <fullName evidence="3 7">Alpha-galactosidase</fullName>
        <ecNumber evidence="3 7">3.2.1.22</ecNumber>
    </recommendedName>
    <alternativeName>
        <fullName evidence="7">Melibiase</fullName>
    </alternativeName>
</protein>
<dbReference type="GO" id="GO:0005975">
    <property type="term" value="P:carbohydrate metabolic process"/>
    <property type="evidence" value="ECO:0007669"/>
    <property type="project" value="InterPro"/>
</dbReference>